<proteinExistence type="predicted"/>
<keyword evidence="2" id="KW-1185">Reference proteome</keyword>
<dbReference type="Proteomes" id="UP000789901">
    <property type="component" value="Unassembled WGS sequence"/>
</dbReference>
<evidence type="ECO:0000313" key="2">
    <source>
        <dbReference type="Proteomes" id="UP000789901"/>
    </source>
</evidence>
<evidence type="ECO:0000313" key="1">
    <source>
        <dbReference type="EMBL" id="CAG8777699.1"/>
    </source>
</evidence>
<organism evidence="1 2">
    <name type="scientific">Gigaspora margarita</name>
    <dbReference type="NCBI Taxonomy" id="4874"/>
    <lineage>
        <taxon>Eukaryota</taxon>
        <taxon>Fungi</taxon>
        <taxon>Fungi incertae sedis</taxon>
        <taxon>Mucoromycota</taxon>
        <taxon>Glomeromycotina</taxon>
        <taxon>Glomeromycetes</taxon>
        <taxon>Diversisporales</taxon>
        <taxon>Gigasporaceae</taxon>
        <taxon>Gigaspora</taxon>
    </lineage>
</organism>
<comment type="caution">
    <text evidence="1">The sequence shown here is derived from an EMBL/GenBank/DDBJ whole genome shotgun (WGS) entry which is preliminary data.</text>
</comment>
<feature type="non-terminal residue" evidence="1">
    <location>
        <position position="1"/>
    </location>
</feature>
<protein>
    <submittedName>
        <fullName evidence="1">1819_t:CDS:1</fullName>
    </submittedName>
</protein>
<name>A0ABN7VJB0_GIGMA</name>
<dbReference type="EMBL" id="CAJVQB010015971">
    <property type="protein sequence ID" value="CAG8777699.1"/>
    <property type="molecule type" value="Genomic_DNA"/>
</dbReference>
<accession>A0ABN7VJB0</accession>
<reference evidence="1 2" key="1">
    <citation type="submission" date="2021-06" db="EMBL/GenBank/DDBJ databases">
        <authorList>
            <person name="Kallberg Y."/>
            <person name="Tangrot J."/>
            <person name="Rosling A."/>
        </authorList>
    </citation>
    <scope>NUCLEOTIDE SEQUENCE [LARGE SCALE GENOMIC DNA]</scope>
    <source>
        <strain evidence="1 2">120-4 pot B 10/14</strain>
    </source>
</reference>
<sequence length="57" mass="6668">KRLKKQKKILLDITLENNLQANGALKNSNQAEHCQVRFRKRAQTRTIFKSQLGTFQI</sequence>
<gene>
    <name evidence="1" type="ORF">GMARGA_LOCUS19285</name>
</gene>